<gene>
    <name evidence="2" type="ORF">A2160_01020</name>
</gene>
<dbReference type="Proteomes" id="UP000177006">
    <property type="component" value="Unassembled WGS sequence"/>
</dbReference>
<evidence type="ECO:0000313" key="3">
    <source>
        <dbReference type="Proteomes" id="UP000177006"/>
    </source>
</evidence>
<dbReference type="InterPro" id="IPR050765">
    <property type="entry name" value="Riboflavin_Biosynth_HTPR"/>
</dbReference>
<dbReference type="EMBL" id="MEZK01000009">
    <property type="protein sequence ID" value="OGD63502.1"/>
    <property type="molecule type" value="Genomic_DNA"/>
</dbReference>
<dbReference type="AlphaFoldDB" id="A0A1F5E7Y6"/>
<sequence>MKVILYLAMTVNGLIARNDDDTSFVSKTEWETYPALVKEIGNMVVGRRTYEIMRQEDQFDDFAGITIVVVTTDKQFKPAAQSHYPAKSPREAVALLEKQGFKEITVAGGSKINASFMKENLVDEVYLDLEPVLLGKGIGLFAPSGFEVKLELLGSKKISANEIQLHYKVIR</sequence>
<dbReference type="Pfam" id="PF01872">
    <property type="entry name" value="RibD_C"/>
    <property type="match status" value="1"/>
</dbReference>
<evidence type="ECO:0000259" key="1">
    <source>
        <dbReference type="Pfam" id="PF01872"/>
    </source>
</evidence>
<dbReference type="PANTHER" id="PTHR38011">
    <property type="entry name" value="DIHYDROFOLATE REDUCTASE FAMILY PROTEIN (AFU_ORTHOLOGUE AFUA_8G06820)"/>
    <property type="match status" value="1"/>
</dbReference>
<name>A0A1F5E7Y6_9BACT</name>
<comment type="caution">
    <text evidence="2">The sequence shown here is derived from an EMBL/GenBank/DDBJ whole genome shotgun (WGS) entry which is preliminary data.</text>
</comment>
<dbReference type="Gene3D" id="3.40.430.10">
    <property type="entry name" value="Dihydrofolate Reductase, subunit A"/>
    <property type="match status" value="1"/>
</dbReference>
<dbReference type="InterPro" id="IPR024072">
    <property type="entry name" value="DHFR-like_dom_sf"/>
</dbReference>
<dbReference type="SUPFAM" id="SSF53597">
    <property type="entry name" value="Dihydrofolate reductase-like"/>
    <property type="match status" value="1"/>
</dbReference>
<reference evidence="2 3" key="1">
    <citation type="journal article" date="2016" name="Nat. Commun.">
        <title>Thousands of microbial genomes shed light on interconnected biogeochemical processes in an aquifer system.</title>
        <authorList>
            <person name="Anantharaman K."/>
            <person name="Brown C.T."/>
            <person name="Hug L.A."/>
            <person name="Sharon I."/>
            <person name="Castelle C.J."/>
            <person name="Probst A.J."/>
            <person name="Thomas B.C."/>
            <person name="Singh A."/>
            <person name="Wilkins M.J."/>
            <person name="Karaoz U."/>
            <person name="Brodie E.L."/>
            <person name="Williams K.H."/>
            <person name="Hubbard S.S."/>
            <person name="Banfield J.F."/>
        </authorList>
    </citation>
    <scope>NUCLEOTIDE SEQUENCE [LARGE SCALE GENOMIC DNA]</scope>
</reference>
<organism evidence="2 3">
    <name type="scientific">Candidatus Beckwithbacteria bacterium RBG_13_42_9</name>
    <dbReference type="NCBI Taxonomy" id="1797457"/>
    <lineage>
        <taxon>Bacteria</taxon>
        <taxon>Candidatus Beckwithiibacteriota</taxon>
    </lineage>
</organism>
<dbReference type="PANTHER" id="PTHR38011:SF11">
    <property type="entry name" value="2,5-DIAMINO-6-RIBOSYLAMINO-4(3H)-PYRIMIDINONE 5'-PHOSPHATE REDUCTASE"/>
    <property type="match status" value="1"/>
</dbReference>
<dbReference type="GO" id="GO:0008703">
    <property type="term" value="F:5-amino-6-(5-phosphoribosylamino)uracil reductase activity"/>
    <property type="evidence" value="ECO:0007669"/>
    <property type="project" value="InterPro"/>
</dbReference>
<proteinExistence type="predicted"/>
<dbReference type="STRING" id="1797457.A2160_01020"/>
<accession>A0A1F5E7Y6</accession>
<dbReference type="GO" id="GO:0009231">
    <property type="term" value="P:riboflavin biosynthetic process"/>
    <property type="evidence" value="ECO:0007669"/>
    <property type="project" value="InterPro"/>
</dbReference>
<feature type="domain" description="Bacterial bifunctional deaminase-reductase C-terminal" evidence="1">
    <location>
        <begin position="2"/>
        <end position="159"/>
    </location>
</feature>
<protein>
    <recommendedName>
        <fullName evidence="1">Bacterial bifunctional deaminase-reductase C-terminal domain-containing protein</fullName>
    </recommendedName>
</protein>
<dbReference type="InterPro" id="IPR002734">
    <property type="entry name" value="RibDG_C"/>
</dbReference>
<evidence type="ECO:0000313" key="2">
    <source>
        <dbReference type="EMBL" id="OGD63502.1"/>
    </source>
</evidence>